<evidence type="ECO:0000313" key="3">
    <source>
        <dbReference type="Proteomes" id="UP000324222"/>
    </source>
</evidence>
<name>A0A5B7JL67_PORTR</name>
<gene>
    <name evidence="2" type="ORF">E2C01_088940</name>
</gene>
<dbReference type="Proteomes" id="UP000324222">
    <property type="component" value="Unassembled WGS sequence"/>
</dbReference>
<reference evidence="2 3" key="1">
    <citation type="submission" date="2019-05" db="EMBL/GenBank/DDBJ databases">
        <title>Another draft genome of Portunus trituberculatus and its Hox gene families provides insights of decapod evolution.</title>
        <authorList>
            <person name="Jeong J.-H."/>
            <person name="Song I."/>
            <person name="Kim S."/>
            <person name="Choi T."/>
            <person name="Kim D."/>
            <person name="Ryu S."/>
            <person name="Kim W."/>
        </authorList>
    </citation>
    <scope>NUCLEOTIDE SEQUENCE [LARGE SCALE GENOMIC DNA]</scope>
    <source>
        <tissue evidence="2">Muscle</tissue>
    </source>
</reference>
<evidence type="ECO:0000256" key="1">
    <source>
        <dbReference type="SAM" id="MobiDB-lite"/>
    </source>
</evidence>
<feature type="region of interest" description="Disordered" evidence="1">
    <location>
        <begin position="1"/>
        <end position="26"/>
    </location>
</feature>
<sequence>MPRVVFSGQTAPSARAVGQRKVRWEG</sequence>
<keyword evidence="3" id="KW-1185">Reference proteome</keyword>
<organism evidence="2 3">
    <name type="scientific">Portunus trituberculatus</name>
    <name type="common">Swimming crab</name>
    <name type="synonym">Neptunus trituberculatus</name>
    <dbReference type="NCBI Taxonomy" id="210409"/>
    <lineage>
        <taxon>Eukaryota</taxon>
        <taxon>Metazoa</taxon>
        <taxon>Ecdysozoa</taxon>
        <taxon>Arthropoda</taxon>
        <taxon>Crustacea</taxon>
        <taxon>Multicrustacea</taxon>
        <taxon>Malacostraca</taxon>
        <taxon>Eumalacostraca</taxon>
        <taxon>Eucarida</taxon>
        <taxon>Decapoda</taxon>
        <taxon>Pleocyemata</taxon>
        <taxon>Brachyura</taxon>
        <taxon>Eubrachyura</taxon>
        <taxon>Portunoidea</taxon>
        <taxon>Portunidae</taxon>
        <taxon>Portuninae</taxon>
        <taxon>Portunus</taxon>
    </lineage>
</organism>
<comment type="caution">
    <text evidence="2">The sequence shown here is derived from an EMBL/GenBank/DDBJ whole genome shotgun (WGS) entry which is preliminary data.</text>
</comment>
<accession>A0A5B7JL67</accession>
<protein>
    <submittedName>
        <fullName evidence="2">Uncharacterized protein</fullName>
    </submittedName>
</protein>
<dbReference type="AlphaFoldDB" id="A0A5B7JL67"/>
<evidence type="ECO:0000313" key="2">
    <source>
        <dbReference type="EMBL" id="MPC93798.1"/>
    </source>
</evidence>
<proteinExistence type="predicted"/>
<dbReference type="EMBL" id="VSRR010096120">
    <property type="protein sequence ID" value="MPC93798.1"/>
    <property type="molecule type" value="Genomic_DNA"/>
</dbReference>